<evidence type="ECO:0000256" key="3">
    <source>
        <dbReference type="ARBA" id="ARBA00022723"/>
    </source>
</evidence>
<dbReference type="CDD" id="cd03081">
    <property type="entry name" value="TRX_Fd_NuoE_FDH_gamma"/>
    <property type="match status" value="1"/>
</dbReference>
<name>A0A418WD55_9PROT</name>
<evidence type="ECO:0000256" key="7">
    <source>
        <dbReference type="ARBA" id="ARBA00047712"/>
    </source>
</evidence>
<dbReference type="Gene3D" id="3.40.30.10">
    <property type="entry name" value="Glutaredoxin"/>
    <property type="match status" value="1"/>
</dbReference>
<dbReference type="GO" id="GO:0016491">
    <property type="term" value="F:oxidoreductase activity"/>
    <property type="evidence" value="ECO:0007669"/>
    <property type="project" value="InterPro"/>
</dbReference>
<keyword evidence="5 8" id="KW-0411">Iron-sulfur</keyword>
<reference evidence="9 10" key="1">
    <citation type="submission" date="2018-09" db="EMBL/GenBank/DDBJ databases">
        <authorList>
            <person name="Zhu H."/>
        </authorList>
    </citation>
    <scope>NUCLEOTIDE SEQUENCE [LARGE SCALE GENOMIC DNA]</scope>
    <source>
        <strain evidence="9 10">K1W22B-8</strain>
    </source>
</reference>
<evidence type="ECO:0000256" key="6">
    <source>
        <dbReference type="ARBA" id="ARBA00034078"/>
    </source>
</evidence>
<feature type="binding site" evidence="8">
    <location>
        <position position="87"/>
    </location>
    <ligand>
        <name>[2Fe-2S] cluster</name>
        <dbReference type="ChEBI" id="CHEBI:190135"/>
    </ligand>
</feature>
<comment type="caution">
    <text evidence="9">The sequence shown here is derived from an EMBL/GenBank/DDBJ whole genome shotgun (WGS) entry which is preliminary data.</text>
</comment>
<evidence type="ECO:0000256" key="8">
    <source>
        <dbReference type="PIRSR" id="PIRSR000216-1"/>
    </source>
</evidence>
<dbReference type="Gene3D" id="1.10.10.1590">
    <property type="entry name" value="NADH-quinone oxidoreductase subunit E"/>
    <property type="match status" value="1"/>
</dbReference>
<dbReference type="PANTHER" id="PTHR43342:SF1">
    <property type="entry name" value="BIFURCATING [FEFE] HYDROGENASE GAMMA SUBUNIT"/>
    <property type="match status" value="1"/>
</dbReference>
<evidence type="ECO:0000256" key="4">
    <source>
        <dbReference type="ARBA" id="ARBA00023004"/>
    </source>
</evidence>
<protein>
    <submittedName>
        <fullName evidence="9">Formate dehydrogenase subunit gamma</fullName>
    </submittedName>
</protein>
<evidence type="ECO:0000256" key="5">
    <source>
        <dbReference type="ARBA" id="ARBA00023014"/>
    </source>
</evidence>
<dbReference type="NCBIfam" id="NF004638">
    <property type="entry name" value="PRK05988.1"/>
    <property type="match status" value="1"/>
</dbReference>
<dbReference type="OrthoDB" id="9807941at2"/>
<evidence type="ECO:0000256" key="2">
    <source>
        <dbReference type="ARBA" id="ARBA00022714"/>
    </source>
</evidence>
<feature type="binding site" evidence="8">
    <location>
        <position position="127"/>
    </location>
    <ligand>
        <name>[2Fe-2S] cluster</name>
        <dbReference type="ChEBI" id="CHEBI:190135"/>
    </ligand>
</feature>
<dbReference type="InterPro" id="IPR036249">
    <property type="entry name" value="Thioredoxin-like_sf"/>
</dbReference>
<evidence type="ECO:0000256" key="1">
    <source>
        <dbReference type="ARBA" id="ARBA00010643"/>
    </source>
</evidence>
<dbReference type="SUPFAM" id="SSF52833">
    <property type="entry name" value="Thioredoxin-like"/>
    <property type="match status" value="1"/>
</dbReference>
<dbReference type="PROSITE" id="PS01099">
    <property type="entry name" value="COMPLEX1_24K"/>
    <property type="match status" value="1"/>
</dbReference>
<dbReference type="PANTHER" id="PTHR43342">
    <property type="entry name" value="NADH-QUINONE OXIDOREDUCTASE, E SUBUNIT"/>
    <property type="match status" value="1"/>
</dbReference>
<dbReference type="GO" id="GO:0046872">
    <property type="term" value="F:metal ion binding"/>
    <property type="evidence" value="ECO:0007669"/>
    <property type="project" value="UniProtKB-KW"/>
</dbReference>
<comment type="cofactor">
    <cofactor evidence="6">
        <name>[2Fe-2S] cluster</name>
        <dbReference type="ChEBI" id="CHEBI:190135"/>
    </cofactor>
</comment>
<proteinExistence type="inferred from homology"/>
<accession>A0A418WD55</accession>
<gene>
    <name evidence="9" type="ORF">D3874_13480</name>
</gene>
<feature type="binding site" evidence="8">
    <location>
        <position position="123"/>
    </location>
    <ligand>
        <name>[2Fe-2S] cluster</name>
        <dbReference type="ChEBI" id="CHEBI:190135"/>
    </ligand>
</feature>
<feature type="binding site" evidence="8">
    <location>
        <position position="82"/>
    </location>
    <ligand>
        <name>[2Fe-2S] cluster</name>
        <dbReference type="ChEBI" id="CHEBI:190135"/>
    </ligand>
</feature>
<dbReference type="InterPro" id="IPR041921">
    <property type="entry name" value="NuoE_N"/>
</dbReference>
<sequence>MPQAGLVNAERIAEVIEHYAHMEGAALPMLHGLQERFGHVPEAAVPMVAEALNRSRAEIHGVVTFYHDFREAPAGRHVVKVCRAEACQSMGGEAVAARLASQLGVGWGETSPDGRVTLEATYCLGLCACAPSAMVDGQLIGRLDSDAADAIVAEVAR</sequence>
<organism evidence="9 10">
    <name type="scientific">Oleomonas cavernae</name>
    <dbReference type="NCBI Taxonomy" id="2320859"/>
    <lineage>
        <taxon>Bacteria</taxon>
        <taxon>Pseudomonadati</taxon>
        <taxon>Pseudomonadota</taxon>
        <taxon>Alphaproteobacteria</taxon>
        <taxon>Acetobacterales</taxon>
        <taxon>Acetobacteraceae</taxon>
        <taxon>Oleomonas</taxon>
    </lineage>
</organism>
<keyword evidence="2 8" id="KW-0001">2Fe-2S</keyword>
<dbReference type="AlphaFoldDB" id="A0A418WD55"/>
<dbReference type="InterPro" id="IPR028431">
    <property type="entry name" value="NADP_DH_HndA-like"/>
</dbReference>
<dbReference type="Pfam" id="PF01257">
    <property type="entry name" value="2Fe-2S_thioredx"/>
    <property type="match status" value="1"/>
</dbReference>
<dbReference type="Proteomes" id="UP000284605">
    <property type="component" value="Unassembled WGS sequence"/>
</dbReference>
<dbReference type="PIRSF" id="PIRSF000216">
    <property type="entry name" value="NADH_DH_24kDa"/>
    <property type="match status" value="1"/>
</dbReference>
<keyword evidence="10" id="KW-1185">Reference proteome</keyword>
<dbReference type="FunFam" id="1.10.10.1590:FF:000001">
    <property type="entry name" value="NADH-quinone oxidoreductase subunit E"/>
    <property type="match status" value="1"/>
</dbReference>
<comment type="cofactor">
    <cofactor evidence="8">
        <name>[2Fe-2S] cluster</name>
        <dbReference type="ChEBI" id="CHEBI:190135"/>
    </cofactor>
    <text evidence="8">Binds 1 [2Fe-2S] cluster.</text>
</comment>
<comment type="catalytic activity">
    <reaction evidence="7">
        <text>a quinone + NADH + 5 H(+)(in) = a quinol + NAD(+) + 4 H(+)(out)</text>
        <dbReference type="Rhea" id="RHEA:57888"/>
        <dbReference type="ChEBI" id="CHEBI:15378"/>
        <dbReference type="ChEBI" id="CHEBI:24646"/>
        <dbReference type="ChEBI" id="CHEBI:57540"/>
        <dbReference type="ChEBI" id="CHEBI:57945"/>
        <dbReference type="ChEBI" id="CHEBI:132124"/>
    </reaction>
</comment>
<keyword evidence="4 8" id="KW-0408">Iron</keyword>
<dbReference type="EMBL" id="QYUK01000011">
    <property type="protein sequence ID" value="RJF87906.1"/>
    <property type="molecule type" value="Genomic_DNA"/>
</dbReference>
<dbReference type="InterPro" id="IPR002023">
    <property type="entry name" value="NuoE-like"/>
</dbReference>
<evidence type="ECO:0000313" key="9">
    <source>
        <dbReference type="EMBL" id="RJF87906.1"/>
    </source>
</evidence>
<evidence type="ECO:0000313" key="10">
    <source>
        <dbReference type="Proteomes" id="UP000284605"/>
    </source>
</evidence>
<comment type="similarity">
    <text evidence="1">Belongs to the complex I 24 kDa subunit family.</text>
</comment>
<keyword evidence="3 8" id="KW-0479">Metal-binding</keyword>
<dbReference type="GO" id="GO:0051537">
    <property type="term" value="F:2 iron, 2 sulfur cluster binding"/>
    <property type="evidence" value="ECO:0007669"/>
    <property type="project" value="UniProtKB-KW"/>
</dbReference>
<dbReference type="RefSeq" id="WP_119778542.1">
    <property type="nucleotide sequence ID" value="NZ_QYUK01000011.1"/>
</dbReference>